<name>A0A5B9QTJ6_9BACT</name>
<evidence type="ECO:0000256" key="1">
    <source>
        <dbReference type="ARBA" id="ARBA00004236"/>
    </source>
</evidence>
<evidence type="ECO:0000256" key="2">
    <source>
        <dbReference type="ARBA" id="ARBA00022475"/>
    </source>
</evidence>
<dbReference type="Gene3D" id="3.90.550.10">
    <property type="entry name" value="Spore Coat Polysaccharide Biosynthesis Protein SpsA, Chain A"/>
    <property type="match status" value="1"/>
</dbReference>
<evidence type="ECO:0000313" key="6">
    <source>
        <dbReference type="EMBL" id="QEG37243.1"/>
    </source>
</evidence>
<dbReference type="EMBL" id="CP042913">
    <property type="protein sequence ID" value="QEG37243.1"/>
    <property type="molecule type" value="Genomic_DNA"/>
</dbReference>
<dbReference type="PANTHER" id="PTHR43646">
    <property type="entry name" value="GLYCOSYLTRANSFERASE"/>
    <property type="match status" value="1"/>
</dbReference>
<evidence type="ECO:0000256" key="5">
    <source>
        <dbReference type="ARBA" id="ARBA00023136"/>
    </source>
</evidence>
<dbReference type="OrthoDB" id="9806525at2"/>
<organism evidence="6 7">
    <name type="scientific">Bythopirellula goksoeyrii</name>
    <dbReference type="NCBI Taxonomy" id="1400387"/>
    <lineage>
        <taxon>Bacteria</taxon>
        <taxon>Pseudomonadati</taxon>
        <taxon>Planctomycetota</taxon>
        <taxon>Planctomycetia</taxon>
        <taxon>Pirellulales</taxon>
        <taxon>Lacipirellulaceae</taxon>
        <taxon>Bythopirellula</taxon>
    </lineage>
</organism>
<dbReference type="RefSeq" id="WP_148075502.1">
    <property type="nucleotide sequence ID" value="NZ_CP042913.1"/>
</dbReference>
<proteinExistence type="predicted"/>
<evidence type="ECO:0000313" key="7">
    <source>
        <dbReference type="Proteomes" id="UP000323917"/>
    </source>
</evidence>
<evidence type="ECO:0000256" key="4">
    <source>
        <dbReference type="ARBA" id="ARBA00022679"/>
    </source>
</evidence>
<keyword evidence="7" id="KW-1185">Reference proteome</keyword>
<reference evidence="6 7" key="1">
    <citation type="submission" date="2019-08" db="EMBL/GenBank/DDBJ databases">
        <title>Deep-cultivation of Planctomycetes and their phenomic and genomic characterization uncovers novel biology.</title>
        <authorList>
            <person name="Wiegand S."/>
            <person name="Jogler M."/>
            <person name="Boedeker C."/>
            <person name="Pinto D."/>
            <person name="Vollmers J."/>
            <person name="Rivas-Marin E."/>
            <person name="Kohn T."/>
            <person name="Peeters S.H."/>
            <person name="Heuer A."/>
            <person name="Rast P."/>
            <person name="Oberbeckmann S."/>
            <person name="Bunk B."/>
            <person name="Jeske O."/>
            <person name="Meyerdierks A."/>
            <person name="Storesund J.E."/>
            <person name="Kallscheuer N."/>
            <person name="Luecker S."/>
            <person name="Lage O.M."/>
            <person name="Pohl T."/>
            <person name="Merkel B.J."/>
            <person name="Hornburger P."/>
            <person name="Mueller R.-W."/>
            <person name="Bruemmer F."/>
            <person name="Labrenz M."/>
            <person name="Spormann A.M."/>
            <person name="Op den Camp H."/>
            <person name="Overmann J."/>
            <person name="Amann R."/>
            <person name="Jetten M.S.M."/>
            <person name="Mascher T."/>
            <person name="Medema M.H."/>
            <person name="Devos D.P."/>
            <person name="Kaster A.-K."/>
            <person name="Ovreas L."/>
            <person name="Rohde M."/>
            <person name="Galperin M.Y."/>
            <person name="Jogler C."/>
        </authorList>
    </citation>
    <scope>NUCLEOTIDE SEQUENCE [LARGE SCALE GENOMIC DNA]</scope>
    <source>
        <strain evidence="6 7">Pr1d</strain>
    </source>
</reference>
<dbReference type="AlphaFoldDB" id="A0A5B9QTJ6"/>
<dbReference type="InterPro" id="IPR029044">
    <property type="entry name" value="Nucleotide-diphossugar_trans"/>
</dbReference>
<keyword evidence="4" id="KW-0808">Transferase</keyword>
<keyword evidence="3" id="KW-0328">Glycosyltransferase</keyword>
<dbReference type="KEGG" id="bgok:Pr1d_45840"/>
<dbReference type="SUPFAM" id="SSF53448">
    <property type="entry name" value="Nucleotide-diphospho-sugar transferases"/>
    <property type="match status" value="1"/>
</dbReference>
<keyword evidence="5" id="KW-0472">Membrane</keyword>
<protein>
    <recommendedName>
        <fullName evidence="8">Glycosyl transferase family 2</fullName>
    </recommendedName>
</protein>
<dbReference type="GO" id="GO:0005886">
    <property type="term" value="C:plasma membrane"/>
    <property type="evidence" value="ECO:0007669"/>
    <property type="project" value="UniProtKB-SubCell"/>
</dbReference>
<comment type="subcellular location">
    <subcellularLocation>
        <location evidence="1">Cell membrane</location>
    </subcellularLocation>
</comment>
<dbReference type="Proteomes" id="UP000323917">
    <property type="component" value="Chromosome"/>
</dbReference>
<evidence type="ECO:0008006" key="8">
    <source>
        <dbReference type="Google" id="ProtNLM"/>
    </source>
</evidence>
<accession>A0A5B9QTJ6</accession>
<dbReference type="GO" id="GO:0016757">
    <property type="term" value="F:glycosyltransferase activity"/>
    <property type="evidence" value="ECO:0007669"/>
    <property type="project" value="UniProtKB-KW"/>
</dbReference>
<evidence type="ECO:0000256" key="3">
    <source>
        <dbReference type="ARBA" id="ARBA00022676"/>
    </source>
</evidence>
<dbReference type="PANTHER" id="PTHR43646:SF2">
    <property type="entry name" value="GLYCOSYLTRANSFERASE 2-LIKE DOMAIN-CONTAINING PROTEIN"/>
    <property type="match status" value="1"/>
</dbReference>
<sequence>MHRSLSESDSDTLSQTAKAPHDKLSELGRVSVVIPVGPGDSSWRTLLGYLSQLPSEAEVWLVGTKAEPSDFTSLTSELGFSCNIEWFCTSVGRAHQMNTGAQLSKKDFLWFLHADSQFDNVVLTALNTSLTTSPEAVHFFDLQFQHDGPSMARLNAWGVWLRSHILKLPFGDQGLCMSRDTFDQLGRFPEDASYGEDHLLVWQAHRHRITLRAVSATLSTSARKYRSQGWLKTTSIHLWRTWAQAFPEFIALLRSRMR</sequence>
<gene>
    <name evidence="6" type="ORF">Pr1d_45840</name>
</gene>
<keyword evidence="2" id="KW-1003">Cell membrane</keyword>